<organism evidence="2 3">
    <name type="scientific">Nitrosomonas communis</name>
    <dbReference type="NCBI Taxonomy" id="44574"/>
    <lineage>
        <taxon>Bacteria</taxon>
        <taxon>Pseudomonadati</taxon>
        <taxon>Pseudomonadota</taxon>
        <taxon>Betaproteobacteria</taxon>
        <taxon>Nitrosomonadales</taxon>
        <taxon>Nitrosomonadaceae</taxon>
        <taxon>Nitrosomonas</taxon>
    </lineage>
</organism>
<feature type="coiled-coil region" evidence="1">
    <location>
        <begin position="57"/>
        <end position="84"/>
    </location>
</feature>
<dbReference type="OrthoDB" id="5365969at2"/>
<gene>
    <name evidence="2" type="ORF">SAMN05421863_11108</name>
</gene>
<dbReference type="Proteomes" id="UP000183287">
    <property type="component" value="Unassembled WGS sequence"/>
</dbReference>
<dbReference type="GO" id="GO:0004803">
    <property type="term" value="F:transposase activity"/>
    <property type="evidence" value="ECO:0007669"/>
    <property type="project" value="InterPro"/>
</dbReference>
<reference evidence="3" key="1">
    <citation type="submission" date="2016-10" db="EMBL/GenBank/DDBJ databases">
        <authorList>
            <person name="Varghese N."/>
            <person name="Submissions S."/>
        </authorList>
    </citation>
    <scope>NUCLEOTIDE SEQUENCE [LARGE SCALE GENOMIC DNA]</scope>
    <source>
        <strain evidence="3">Nm44</strain>
    </source>
</reference>
<evidence type="ECO:0000256" key="1">
    <source>
        <dbReference type="SAM" id="Coils"/>
    </source>
</evidence>
<dbReference type="SUPFAM" id="SSF46689">
    <property type="entry name" value="Homeodomain-like"/>
    <property type="match status" value="1"/>
</dbReference>
<dbReference type="AlphaFoldDB" id="A0A1I4WJL1"/>
<dbReference type="RefSeq" id="WP_074907238.1">
    <property type="nucleotide sequence ID" value="NZ_FOUB01000110.1"/>
</dbReference>
<evidence type="ECO:0000313" key="2">
    <source>
        <dbReference type="EMBL" id="SFN13420.1"/>
    </source>
</evidence>
<dbReference type="STRING" id="44574.AAW31_00685"/>
<dbReference type="GO" id="GO:0006313">
    <property type="term" value="P:DNA transposition"/>
    <property type="evidence" value="ECO:0007669"/>
    <property type="project" value="InterPro"/>
</dbReference>
<dbReference type="Pfam" id="PF01527">
    <property type="entry name" value="HTH_Tnp_1"/>
    <property type="match status" value="1"/>
</dbReference>
<dbReference type="GO" id="GO:0003677">
    <property type="term" value="F:DNA binding"/>
    <property type="evidence" value="ECO:0007669"/>
    <property type="project" value="InterPro"/>
</dbReference>
<sequence length="101" mass="11719">MEQLPRTRYSQEFREQSVKFFKESGLTLVEAAKRLSLPKGTLKNWVYADRQGALTTVGKKQSSLTELELELSRIKRELAEVKMERDFIKKCAAAYFAKESR</sequence>
<proteinExistence type="predicted"/>
<protein>
    <submittedName>
        <fullName evidence="2">Transposase</fullName>
    </submittedName>
</protein>
<dbReference type="Gene3D" id="1.10.10.60">
    <property type="entry name" value="Homeodomain-like"/>
    <property type="match status" value="1"/>
</dbReference>
<keyword evidence="3" id="KW-1185">Reference proteome</keyword>
<dbReference type="InterPro" id="IPR002514">
    <property type="entry name" value="Transposase_8"/>
</dbReference>
<dbReference type="InterPro" id="IPR009057">
    <property type="entry name" value="Homeodomain-like_sf"/>
</dbReference>
<keyword evidence="1" id="KW-0175">Coiled coil</keyword>
<evidence type="ECO:0000313" key="3">
    <source>
        <dbReference type="Proteomes" id="UP000183287"/>
    </source>
</evidence>
<accession>A0A1I4WJL1</accession>
<name>A0A1I4WJL1_9PROT</name>
<dbReference type="EMBL" id="FOUB01000110">
    <property type="protein sequence ID" value="SFN13420.1"/>
    <property type="molecule type" value="Genomic_DNA"/>
</dbReference>